<dbReference type="NCBIfam" id="TIGR02687">
    <property type="entry name" value="BREX-1 system phosphatase PglZ type A"/>
    <property type="match status" value="1"/>
</dbReference>
<accession>A0A2U1JYJ5</accession>
<comment type="caution">
    <text evidence="1">The sequence shown here is derived from an EMBL/GenBank/DDBJ whole genome shotgun (WGS) entry which is preliminary data.</text>
</comment>
<name>A0A2U1JYJ5_9BACI</name>
<sequence>MKASEIERQLQTMFEKELTNNRRRHIVFWYDEIGEFLHEVDALQLENVRIWKLTDHNIFATKYELETADQDSNFLIYANMPKPSPREDWLFSNLKLGTEFVTDKVTVTMRELGIENDALRPVFQKYAKFFNSKARTEAFQSYPAVYDQAETIDVTVLAALVKSPMNTLDDVVRTLLKEEAIGKNELWANIEKNGDVETFWQLVERFYGFTSEEQSLSALFTFFIFTYLSEQMSTEHWPDTWKKHVSIRPMNAIVFMNQWMNHSSDRDMFNVLSDKFAKEYHVKEYIKEWEIESILSADAFRLFDEKIIRFLLEQLVNDVNQFHTYKEILLQRRRLHWYSEFQFEYEAIEQARWLLQFAHEKEHFIPEQSVFDMMKAYREDYYRADLFYRRFYVAYDKMNQKDSLSALREKVEHVYTNWFMQELSIKWTNRLERAESFRWPIEGMTQQAQFYQTYVIPFVKSGERVFVIISDAMRYDIAKELMDRLNNERRASAQLGAMQGVLPSYTELGMAALLPHRVIQYVGTDVYVNDGRASSTANRTAILQRYVEESFAITYQEIISKNRSDLRTLLAGKKLVYIYHNAIDARGDNASTEIGVFEAADEAMEDIQQLVNQLVNNVSASNIIITADHGFIYERDRLEERDKMPQKDDDALIVKRRFILSEKDPEIGGTLTYPMEGIIDQEKPLYVSVPRGTGRFAIQGAGANYVHGGAMLQEIVIPVITFKNERSKTSKHDVRKVDVKLSSPIRKITSQVMFLEFFQTEKVEEKRLPISLKLYFTDKEGQRISNENIIIADSSSSKPVERTYREKFVFKTMAYDKNENHYLILEEEATATIIEKIPFTIDLSFSR</sequence>
<dbReference type="EMBL" id="QCZG01000025">
    <property type="protein sequence ID" value="PWA10019.1"/>
    <property type="molecule type" value="Genomic_DNA"/>
</dbReference>
<proteinExistence type="predicted"/>
<reference evidence="1 2" key="1">
    <citation type="submission" date="2018-04" db="EMBL/GenBank/DDBJ databases">
        <title>Camelliibacillus theae gen. nov., sp. nov., isolated from Pu'er tea.</title>
        <authorList>
            <person name="Niu L."/>
        </authorList>
    </citation>
    <scope>NUCLEOTIDE SEQUENCE [LARGE SCALE GENOMIC DNA]</scope>
    <source>
        <strain evidence="1 2">T8</strain>
    </source>
</reference>
<organism evidence="1 2">
    <name type="scientific">Pueribacillus theae</name>
    <dbReference type="NCBI Taxonomy" id="2171751"/>
    <lineage>
        <taxon>Bacteria</taxon>
        <taxon>Bacillati</taxon>
        <taxon>Bacillota</taxon>
        <taxon>Bacilli</taxon>
        <taxon>Bacillales</taxon>
        <taxon>Bacillaceae</taxon>
        <taxon>Pueribacillus</taxon>
    </lineage>
</organism>
<evidence type="ECO:0000313" key="1">
    <source>
        <dbReference type="EMBL" id="PWA10019.1"/>
    </source>
</evidence>
<dbReference type="Pfam" id="PF08665">
    <property type="entry name" value="PglZ"/>
    <property type="match status" value="1"/>
</dbReference>
<evidence type="ECO:0000313" key="2">
    <source>
        <dbReference type="Proteomes" id="UP000245998"/>
    </source>
</evidence>
<dbReference type="AlphaFoldDB" id="A0A2U1JYJ5"/>
<dbReference type="Proteomes" id="UP000245998">
    <property type="component" value="Unassembled WGS sequence"/>
</dbReference>
<dbReference type="InterPro" id="IPR014060">
    <property type="entry name" value="PglZ"/>
</dbReference>
<gene>
    <name evidence="1" type="primary">pglZ</name>
    <name evidence="1" type="ORF">DCC39_12080</name>
</gene>
<protein>
    <submittedName>
        <fullName evidence="1">BREX-1 system phosphatase PglZ type A</fullName>
    </submittedName>
</protein>
<keyword evidence="2" id="KW-1185">Reference proteome</keyword>
<dbReference type="InterPro" id="IPR017850">
    <property type="entry name" value="Alkaline_phosphatase_core_sf"/>
</dbReference>
<dbReference type="RefSeq" id="WP_116555161.1">
    <property type="nucleotide sequence ID" value="NZ_QCZG01000025.1"/>
</dbReference>
<dbReference type="OrthoDB" id="9769734at2"/>
<dbReference type="SUPFAM" id="SSF53649">
    <property type="entry name" value="Alkaline phosphatase-like"/>
    <property type="match status" value="1"/>
</dbReference>